<dbReference type="GeneID" id="35382632"/>
<evidence type="ECO:0000313" key="3">
    <source>
        <dbReference type="Proteomes" id="UP000236316"/>
    </source>
</evidence>
<accession>A0A2I2L5A4</accession>
<feature type="transmembrane region" description="Helical" evidence="1">
    <location>
        <begin position="31"/>
        <end position="50"/>
    </location>
</feature>
<name>A0A2I2L5A4_9VIRU</name>
<feature type="transmembrane region" description="Helical" evidence="1">
    <location>
        <begin position="91"/>
        <end position="109"/>
    </location>
</feature>
<dbReference type="Proteomes" id="UP000236316">
    <property type="component" value="Segment"/>
</dbReference>
<keyword evidence="1 2" id="KW-0812">Transmembrane</keyword>
<dbReference type="RefSeq" id="YP_009449009.1">
    <property type="nucleotide sequence ID" value="NC_036594.1"/>
</dbReference>
<keyword evidence="1" id="KW-1133">Transmembrane helix</keyword>
<evidence type="ECO:0000313" key="2">
    <source>
        <dbReference type="EMBL" id="SNW62707.1"/>
    </source>
</evidence>
<sequence length="169" mass="18323">MYGLAFIFILAGVIWVILVFYLLIYLSLPFGFIEACFLIIPTVFLFLSAANSTEDDETTPELIATDTNIEIALLAVLLGGTELGIGSGDNFVILVILSLILSLFVLIPIRVGRCYQSYVSAIKSIFQVFSLSLLIYGTILLLQSIIAKRISFTSGSASNSKVATSLVLL</sequence>
<dbReference type="EMBL" id="LT906555">
    <property type="protein sequence ID" value="SNW62707.1"/>
    <property type="molecule type" value="Genomic_DNA"/>
</dbReference>
<reference evidence="2" key="1">
    <citation type="submission" date="2017-08" db="EMBL/GenBank/DDBJ databases">
        <authorList>
            <consortium name="Urmite Genomes"/>
        </authorList>
    </citation>
    <scope>NUCLEOTIDE SEQUENCE [LARGE SCALE GENOMIC DNA]</scope>
    <source>
        <strain evidence="2">IHUMI-LCC2</strain>
    </source>
</reference>
<organism evidence="2">
    <name type="scientific">Orpheovirus IHUMI-LCC2</name>
    <dbReference type="NCBI Taxonomy" id="2023057"/>
    <lineage>
        <taxon>Viruses</taxon>
        <taxon>Varidnaviria</taxon>
        <taxon>Bamfordvirae</taxon>
        <taxon>Nucleocytoviricota</taxon>
        <taxon>Megaviricetes</taxon>
        <taxon>Pimascovirales</taxon>
        <taxon>Ocovirineae</taxon>
        <taxon>Orpheoviridae</taxon>
        <taxon>Alphaorpheovirus</taxon>
        <taxon>Alphaorpheovirus massiliense</taxon>
    </lineage>
</organism>
<feature type="transmembrane region" description="Helical" evidence="1">
    <location>
        <begin position="6"/>
        <end position="24"/>
    </location>
</feature>
<keyword evidence="3" id="KW-1185">Reference proteome</keyword>
<gene>
    <name evidence="2" type="ORF">ORPV_803</name>
</gene>
<feature type="transmembrane region" description="Helical" evidence="1">
    <location>
        <begin position="121"/>
        <end position="142"/>
    </location>
</feature>
<keyword evidence="1" id="KW-0472">Membrane</keyword>
<evidence type="ECO:0000256" key="1">
    <source>
        <dbReference type="SAM" id="Phobius"/>
    </source>
</evidence>
<proteinExistence type="predicted"/>
<dbReference type="KEGG" id="vg:35382632"/>
<protein>
    <submittedName>
        <fullName evidence="2">Transmembrane domain-containing protein</fullName>
    </submittedName>
</protein>